<proteinExistence type="predicted"/>
<dbReference type="Proteomes" id="UP000198917">
    <property type="component" value="Unassembled WGS sequence"/>
</dbReference>
<dbReference type="EMBL" id="FNEW01000001">
    <property type="protein sequence ID" value="SDJ24719.1"/>
    <property type="molecule type" value="Genomic_DNA"/>
</dbReference>
<dbReference type="Pfam" id="PF05136">
    <property type="entry name" value="Phage_portal_2"/>
    <property type="match status" value="1"/>
</dbReference>
<sequence>MRAAVDLSDLIGTAADVSTAVADAVRPPGATAAASGGVAYDGASKVDRLARWQPAIRSADAEILPEKQNLDARARDTIRNDAFVSGGADIYRDSIVGSRYQLNARPETKVLWGKEDAKWEEEFQEETETKFMLWGESQQKWSDAARINTFTAQVRLGVCTFFGGGEILASAEWMPADGRPYRSAVQMIDPDRLSTPMDKLMQDWSRIRNGVERDRRGAPIAYHIRNSHPNDGPYHDFSNLSDMNWTRVPARNRWGRPMILHVYEQDRPDQSRGVSDIVSALSEMRMTKHFRRTELERAVVAASYAASVESEIPDDVLAALGGQPPEGNATVEWMTAYLDAIAAYNSNATNLHMDGAKIPVFAPGTKLKIQNTGATGPLGDKYEQSLLRYIAAALGLSYEQFSRDFTQTNYSSARASIGETQKGMNAKKAIAADGVANFIYRLWLEEAINKNDLECLKRKNVPLFYEGLNAEAYCACEWIGAGQGQIDPLKETQAAVLKVKSGFSTKEAEIAKMSGGDYRRVARQIQRERELDSFYGNPSIYDSTDTKDMENSLSATPREGEAA</sequence>
<feature type="region of interest" description="Disordered" evidence="1">
    <location>
        <begin position="533"/>
        <end position="563"/>
    </location>
</feature>
<evidence type="ECO:0000313" key="3">
    <source>
        <dbReference type="Proteomes" id="UP000198917"/>
    </source>
</evidence>
<comment type="caution">
    <text evidence="2">The sequence shown here is derived from an EMBL/GenBank/DDBJ whole genome shotgun (WGS) entry which is preliminary data.</text>
</comment>
<dbReference type="GO" id="GO:0019068">
    <property type="term" value="P:virion assembly"/>
    <property type="evidence" value="ECO:0007669"/>
    <property type="project" value="InterPro"/>
</dbReference>
<name>A0A7Z7BHC9_9HYPH</name>
<dbReference type="AlphaFoldDB" id="A0A7Z7BHC9"/>
<dbReference type="RefSeq" id="WP_092731707.1">
    <property type="nucleotide sequence ID" value="NZ_FNEW01000001.1"/>
</dbReference>
<organism evidence="2 3">
    <name type="scientific">Agrobacterium fabrum</name>
    <dbReference type="NCBI Taxonomy" id="1176649"/>
    <lineage>
        <taxon>Bacteria</taxon>
        <taxon>Pseudomonadati</taxon>
        <taxon>Pseudomonadota</taxon>
        <taxon>Alphaproteobacteria</taxon>
        <taxon>Hyphomicrobiales</taxon>
        <taxon>Rhizobiaceae</taxon>
        <taxon>Rhizobium/Agrobacterium group</taxon>
        <taxon>Agrobacterium</taxon>
        <taxon>Agrobacterium tumefaciens complex</taxon>
    </lineage>
</organism>
<dbReference type="NCBIfam" id="TIGR01539">
    <property type="entry name" value="portal_lambda"/>
    <property type="match status" value="1"/>
</dbReference>
<reference evidence="2 3" key="1">
    <citation type="submission" date="2016-10" db="EMBL/GenBank/DDBJ databases">
        <authorList>
            <person name="Varghese N."/>
            <person name="Submissions S."/>
        </authorList>
    </citation>
    <scope>NUCLEOTIDE SEQUENCE [LARGE SCALE GENOMIC DNA]</scope>
    <source>
        <strain evidence="2 3">PDC82</strain>
    </source>
</reference>
<evidence type="ECO:0000313" key="2">
    <source>
        <dbReference type="EMBL" id="SDJ24719.1"/>
    </source>
</evidence>
<protein>
    <submittedName>
        <fullName evidence="2">Phage portal protein, lambda family</fullName>
    </submittedName>
</protein>
<dbReference type="InterPro" id="IPR006429">
    <property type="entry name" value="Phage_lambda_portal"/>
</dbReference>
<gene>
    <name evidence="2" type="ORF">SAMN05428983_0805</name>
</gene>
<accession>A0A7Z7BHC9</accession>
<evidence type="ECO:0000256" key="1">
    <source>
        <dbReference type="SAM" id="MobiDB-lite"/>
    </source>
</evidence>
<dbReference type="GO" id="GO:0005198">
    <property type="term" value="F:structural molecule activity"/>
    <property type="evidence" value="ECO:0007669"/>
    <property type="project" value="InterPro"/>
</dbReference>